<dbReference type="InterPro" id="IPR029044">
    <property type="entry name" value="Nucleotide-diphossugar_trans"/>
</dbReference>
<proteinExistence type="inferred from homology"/>
<dbReference type="InterPro" id="IPR040492">
    <property type="entry name" value="GlfT2_N"/>
</dbReference>
<dbReference type="OrthoDB" id="3225550at2"/>
<dbReference type="GO" id="GO:0016757">
    <property type="term" value="F:glycosyltransferase activity"/>
    <property type="evidence" value="ECO:0007669"/>
    <property type="project" value="UniProtKB-KW"/>
</dbReference>
<evidence type="ECO:0000259" key="6">
    <source>
        <dbReference type="Pfam" id="PF19320"/>
    </source>
</evidence>
<evidence type="ECO:0000256" key="4">
    <source>
        <dbReference type="ARBA" id="ARBA00022679"/>
    </source>
</evidence>
<dbReference type="EMBL" id="ACLF03000002">
    <property type="protein sequence ID" value="EFQ84629.1"/>
    <property type="molecule type" value="Genomic_DNA"/>
</dbReference>
<organism evidence="7 8">
    <name type="scientific">Aeromicrobium marinum DSM 15272</name>
    <dbReference type="NCBI Taxonomy" id="585531"/>
    <lineage>
        <taxon>Bacteria</taxon>
        <taxon>Bacillati</taxon>
        <taxon>Actinomycetota</taxon>
        <taxon>Actinomycetes</taxon>
        <taxon>Propionibacteriales</taxon>
        <taxon>Nocardioidaceae</taxon>
        <taxon>Aeromicrobium</taxon>
    </lineage>
</organism>
<evidence type="ECO:0000256" key="3">
    <source>
        <dbReference type="ARBA" id="ARBA00022676"/>
    </source>
</evidence>
<dbReference type="PANTHER" id="PTHR43179:SF12">
    <property type="entry name" value="GALACTOFURANOSYLTRANSFERASE GLFT2"/>
    <property type="match status" value="1"/>
</dbReference>
<gene>
    <name evidence="7" type="ORF">HMPREF0063_10482</name>
</gene>
<reference evidence="7" key="1">
    <citation type="submission" date="2010-08" db="EMBL/GenBank/DDBJ databases">
        <authorList>
            <person name="Muzny D."/>
            <person name="Qin X."/>
            <person name="Buhay C."/>
            <person name="Dugan-Rocha S."/>
            <person name="Ding Y."/>
            <person name="Chen G."/>
            <person name="Hawes A."/>
            <person name="Holder M."/>
            <person name="Jhangiani S."/>
            <person name="Johnson A."/>
            <person name="Khan Z."/>
            <person name="Li Z."/>
            <person name="Liu W."/>
            <person name="Liu X."/>
            <person name="Perez L."/>
            <person name="Shen H."/>
            <person name="Wang Q."/>
            <person name="Watt J."/>
            <person name="Xi L."/>
            <person name="Xin Y."/>
            <person name="Zhou J."/>
            <person name="Deng J."/>
            <person name="Jiang H."/>
            <person name="Liu Y."/>
            <person name="Qu J."/>
            <person name="Song X.-Z."/>
            <person name="Zhang L."/>
            <person name="Villasana D."/>
            <person name="Johnson A."/>
            <person name="Liu J."/>
            <person name="Liyanage D."/>
            <person name="Lorensuhewa L."/>
            <person name="Robinson T."/>
            <person name="Song A."/>
            <person name="Song B.-B."/>
            <person name="Dinh H."/>
            <person name="Thornton R."/>
            <person name="Coyle M."/>
            <person name="Francisco L."/>
            <person name="Jackson L."/>
            <person name="Javaid M."/>
            <person name="Korchina V."/>
            <person name="Kovar C."/>
            <person name="Mata R."/>
            <person name="Mathew T."/>
            <person name="Ngo R."/>
            <person name="Nguyen L."/>
            <person name="Nguyen N."/>
            <person name="Okwuonu G."/>
            <person name="Ongeri F."/>
            <person name="Pham C."/>
            <person name="Simmons D."/>
            <person name="Wilczek-Boney K."/>
            <person name="Hale W."/>
            <person name="Jakkamsetti A."/>
            <person name="Pham P."/>
            <person name="Ruth R."/>
            <person name="San Lucas F."/>
            <person name="Warren J."/>
            <person name="Zhang J."/>
            <person name="Zhao Z."/>
            <person name="Zhou C."/>
            <person name="Zhu D."/>
            <person name="Lee S."/>
            <person name="Bess C."/>
            <person name="Blankenburg K."/>
            <person name="Forbes L."/>
            <person name="Fu Q."/>
            <person name="Gubbala S."/>
            <person name="Hirani K."/>
            <person name="Jayaseelan J.C."/>
            <person name="Lara F."/>
            <person name="Munidasa M."/>
            <person name="Palculict T."/>
            <person name="Patil S."/>
            <person name="Pu L.-L."/>
            <person name="Saada N."/>
            <person name="Tang L."/>
            <person name="Weissenberger G."/>
            <person name="Zhu Y."/>
            <person name="Hemphill L."/>
            <person name="Shang Y."/>
            <person name="Youmans B."/>
            <person name="Ayvaz T."/>
            <person name="Ross M."/>
            <person name="Santibanez J."/>
            <person name="Aqrawi P."/>
            <person name="Gross S."/>
            <person name="Joshi V."/>
            <person name="Fowler G."/>
            <person name="Nazareth L."/>
            <person name="Reid J."/>
            <person name="Worley K."/>
            <person name="Petrosino J."/>
            <person name="Highlander S."/>
            <person name="Gibbs R."/>
        </authorList>
    </citation>
    <scope>NUCLEOTIDE SEQUENCE [LARGE SCALE GENOMIC DNA]</scope>
    <source>
        <strain evidence="7">DSM 15272</strain>
    </source>
</reference>
<dbReference type="PANTHER" id="PTHR43179">
    <property type="entry name" value="RHAMNOSYLTRANSFERASE WBBL"/>
    <property type="match status" value="1"/>
</dbReference>
<dbReference type="InterPro" id="IPR045699">
    <property type="entry name" value="GlfT2_C"/>
</dbReference>
<dbReference type="RefSeq" id="WP_007079360.1">
    <property type="nucleotide sequence ID" value="NZ_CM001024.1"/>
</dbReference>
<dbReference type="HOGENOM" id="CLU_019973_0_0_11"/>
<evidence type="ECO:0000256" key="1">
    <source>
        <dbReference type="ARBA" id="ARBA00004776"/>
    </source>
</evidence>
<comment type="pathway">
    <text evidence="1">Cell wall biogenesis; cell wall polysaccharide biosynthesis.</text>
</comment>
<feature type="domain" description="Galactofuranosyltransferase GlfT2 N-terminal" evidence="5">
    <location>
        <begin position="39"/>
        <end position="140"/>
    </location>
</feature>
<accession>E2S8X4</accession>
<protein>
    <submittedName>
        <fullName evidence="7">Uncharacterized protein</fullName>
    </submittedName>
</protein>
<dbReference type="Pfam" id="PF13641">
    <property type="entry name" value="Glyco_tranf_2_3"/>
    <property type="match status" value="1"/>
</dbReference>
<keyword evidence="4" id="KW-0808">Transferase</keyword>
<feature type="domain" description="Galactofuranosyltransferase-2 C-terminal" evidence="6">
    <location>
        <begin position="432"/>
        <end position="605"/>
    </location>
</feature>
<comment type="caution">
    <text evidence="7">The sequence shown here is derived from an EMBL/GenBank/DDBJ whole genome shotgun (WGS) entry which is preliminary data.</text>
</comment>
<dbReference type="STRING" id="585531.HMPREF0063_10482"/>
<dbReference type="Pfam" id="PF19320">
    <property type="entry name" value="GlfT2_domain3"/>
    <property type="match status" value="1"/>
</dbReference>
<dbReference type="Gene3D" id="3.90.550.60">
    <property type="match status" value="1"/>
</dbReference>
<dbReference type="SUPFAM" id="SSF53448">
    <property type="entry name" value="Nucleotide-diphospho-sugar transferases"/>
    <property type="match status" value="1"/>
</dbReference>
<name>E2S8X4_9ACTN</name>
<evidence type="ECO:0000313" key="7">
    <source>
        <dbReference type="EMBL" id="EFQ84629.1"/>
    </source>
</evidence>
<keyword evidence="8" id="KW-1185">Reference proteome</keyword>
<keyword evidence="3" id="KW-0328">Glycosyltransferase</keyword>
<comment type="similarity">
    <text evidence="2">Belongs to the glycosyltransferase 2 family.</text>
</comment>
<sequence length="608" mass="67594">MSPVHPPRDDAGTLVQRVLLGPVHAVPQGLYATAATGHAAFTRTSAALQPWTRVTTRTYFGRVQAAYLQRWTSVTHVDVSLSVTGAGEVRVHADDFLPGSRVVASETVDVHTPIRVVMRVALDAFLDAGHLWLEAETTTGVLHVDDVRVSGIEAAPPVPTVVAICTHNRPDDCIRTLDTLAADGEVVRLLEQVVVVDQGDRRVADHPGFAATAQRLGDRLRVVEQRNLGGSGGFTRGIVEATGAWPDAQVILMDDDIRLETETVLRLAAFGRHRAAPLIVGGQMLNLHHPSRLHSHAERSDLSVLEAGFPADPLAHHVDVLEQLPYRRADAEYTAWWACLVPAEVFDRVGLPLPLFFQFDDIEFGIRAREQGIPTVTLPGAAVWHADFDLKEWDDWPFFFRRRNALITAALHSGAVPGAVVPELERHFRNWLVEYRYGLTATIIEAIDQFLAGPSILDDGGVDALARVREIRARHDDTRLLTAAEVAEAGLARSVLRFEGDEPEDARRAGIRRFRDQLRGRVMPEVTLPATAPWWHASPYYTVVTTDRAQTSFRVRRLSRRTTVQLARESRRALRRLRRHGAEAAEQWRAAAPQLTSRETWDRLLDLD</sequence>
<evidence type="ECO:0000259" key="5">
    <source>
        <dbReference type="Pfam" id="PF17994"/>
    </source>
</evidence>
<evidence type="ECO:0000313" key="8">
    <source>
        <dbReference type="Proteomes" id="UP000003111"/>
    </source>
</evidence>
<evidence type="ECO:0000256" key="2">
    <source>
        <dbReference type="ARBA" id="ARBA00006739"/>
    </source>
</evidence>
<dbReference type="AlphaFoldDB" id="E2S8X4"/>
<dbReference type="Pfam" id="PF17994">
    <property type="entry name" value="Glft2_N"/>
    <property type="match status" value="1"/>
</dbReference>
<dbReference type="Proteomes" id="UP000003111">
    <property type="component" value="Unassembled WGS sequence"/>
</dbReference>
<dbReference type="eggNOG" id="COG1216">
    <property type="taxonomic scope" value="Bacteria"/>
</dbReference>